<feature type="domain" description="IFT121/TULP4 N-terminal" evidence="5">
    <location>
        <begin position="1"/>
        <end position="97"/>
    </location>
</feature>
<evidence type="ECO:0000313" key="7">
    <source>
        <dbReference type="Proteomes" id="UP000031443"/>
    </source>
</evidence>
<evidence type="ECO:0000256" key="2">
    <source>
        <dbReference type="ARBA" id="ARBA00022490"/>
    </source>
</evidence>
<sequence length="175" mass="19403">VVLVRWNEPFQKLATCDADGGIFVWIQYEGRWSVELVNDRGAQVSDFTWSHDGTQALISYRDGFVLVGSVSGQRHWSSEINLESQITCGIWTPDDQQGTNVCGVPRLACTNVFANSATHLSCPQPLTSFSSLERIEELSSLSACSSHSEQLSATVLSIYFSDRKLDRTTYVTQGM</sequence>
<keyword evidence="2" id="KW-0963">Cytoplasm</keyword>
<evidence type="ECO:0000256" key="3">
    <source>
        <dbReference type="ARBA" id="ARBA00022574"/>
    </source>
</evidence>
<proteinExistence type="predicted"/>
<dbReference type="Pfam" id="PF24797">
    <property type="entry name" value="Beta-prop_WDR35_TULP_N"/>
    <property type="match status" value="1"/>
</dbReference>
<keyword evidence="4" id="KW-0677">Repeat</keyword>
<organism evidence="6 7">
    <name type="scientific">Chelonia mydas</name>
    <name type="common">Green sea-turtle</name>
    <name type="synonym">Chelonia agassizi</name>
    <dbReference type="NCBI Taxonomy" id="8469"/>
    <lineage>
        <taxon>Eukaryota</taxon>
        <taxon>Metazoa</taxon>
        <taxon>Chordata</taxon>
        <taxon>Craniata</taxon>
        <taxon>Vertebrata</taxon>
        <taxon>Euteleostomi</taxon>
        <taxon>Archelosauria</taxon>
        <taxon>Testudinata</taxon>
        <taxon>Testudines</taxon>
        <taxon>Cryptodira</taxon>
        <taxon>Durocryptodira</taxon>
        <taxon>Americhelydia</taxon>
        <taxon>Chelonioidea</taxon>
        <taxon>Cheloniidae</taxon>
        <taxon>Chelonia</taxon>
    </lineage>
</organism>
<feature type="non-terminal residue" evidence="6">
    <location>
        <position position="1"/>
    </location>
</feature>
<dbReference type="Proteomes" id="UP000031443">
    <property type="component" value="Unassembled WGS sequence"/>
</dbReference>
<dbReference type="STRING" id="8469.M7BWF4"/>
<evidence type="ECO:0000256" key="1">
    <source>
        <dbReference type="ARBA" id="ARBA00004496"/>
    </source>
</evidence>
<dbReference type="PANTHER" id="PTHR16517">
    <property type="entry name" value="TUBBY-RELATED"/>
    <property type="match status" value="1"/>
</dbReference>
<dbReference type="InterPro" id="IPR015943">
    <property type="entry name" value="WD40/YVTN_repeat-like_dom_sf"/>
</dbReference>
<evidence type="ECO:0000256" key="4">
    <source>
        <dbReference type="ARBA" id="ARBA00022737"/>
    </source>
</evidence>
<keyword evidence="7" id="KW-1185">Reference proteome</keyword>
<dbReference type="EMBL" id="KB525358">
    <property type="protein sequence ID" value="EMP36388.1"/>
    <property type="molecule type" value="Genomic_DNA"/>
</dbReference>
<keyword evidence="3" id="KW-0853">WD repeat</keyword>
<reference evidence="7" key="1">
    <citation type="journal article" date="2013" name="Nat. Genet.">
        <title>The draft genomes of soft-shell turtle and green sea turtle yield insights into the development and evolution of the turtle-specific body plan.</title>
        <authorList>
            <person name="Wang Z."/>
            <person name="Pascual-Anaya J."/>
            <person name="Zadissa A."/>
            <person name="Li W."/>
            <person name="Niimura Y."/>
            <person name="Huang Z."/>
            <person name="Li C."/>
            <person name="White S."/>
            <person name="Xiong Z."/>
            <person name="Fang D."/>
            <person name="Wang B."/>
            <person name="Ming Y."/>
            <person name="Chen Y."/>
            <person name="Zheng Y."/>
            <person name="Kuraku S."/>
            <person name="Pignatelli M."/>
            <person name="Herrero J."/>
            <person name="Beal K."/>
            <person name="Nozawa M."/>
            <person name="Li Q."/>
            <person name="Wang J."/>
            <person name="Zhang H."/>
            <person name="Yu L."/>
            <person name="Shigenobu S."/>
            <person name="Wang J."/>
            <person name="Liu J."/>
            <person name="Flicek P."/>
            <person name="Searle S."/>
            <person name="Wang J."/>
            <person name="Kuratani S."/>
            <person name="Yin Y."/>
            <person name="Aken B."/>
            <person name="Zhang G."/>
            <person name="Irie N."/>
        </authorList>
    </citation>
    <scope>NUCLEOTIDE SEQUENCE [LARGE SCALE GENOMIC DNA]</scope>
</reference>
<dbReference type="InterPro" id="IPR036322">
    <property type="entry name" value="WD40_repeat_dom_sf"/>
</dbReference>
<dbReference type="PANTHER" id="PTHR16517:SF2">
    <property type="entry name" value="TUBBY-RELATED PROTEIN 4"/>
    <property type="match status" value="1"/>
</dbReference>
<dbReference type="Gene3D" id="2.130.10.10">
    <property type="entry name" value="YVTN repeat-like/Quinoprotein amine dehydrogenase"/>
    <property type="match status" value="1"/>
</dbReference>
<protein>
    <submittedName>
        <fullName evidence="6">Tubby-related protein 4</fullName>
    </submittedName>
</protein>
<accession>M7BWF4</accession>
<gene>
    <name evidence="6" type="ORF">UY3_06370</name>
</gene>
<dbReference type="AlphaFoldDB" id="M7BWF4"/>
<dbReference type="InterPro" id="IPR056159">
    <property type="entry name" value="Beta-prop_IFT121_TULP_N"/>
</dbReference>
<name>M7BWF4_CHEMY</name>
<dbReference type="GO" id="GO:0005737">
    <property type="term" value="C:cytoplasm"/>
    <property type="evidence" value="ECO:0007669"/>
    <property type="project" value="UniProtKB-SubCell"/>
</dbReference>
<dbReference type="SUPFAM" id="SSF50978">
    <property type="entry name" value="WD40 repeat-like"/>
    <property type="match status" value="1"/>
</dbReference>
<evidence type="ECO:0000259" key="5">
    <source>
        <dbReference type="Pfam" id="PF24797"/>
    </source>
</evidence>
<comment type="subcellular location">
    <subcellularLocation>
        <location evidence="1">Cytoplasm</location>
    </subcellularLocation>
</comment>
<evidence type="ECO:0000313" key="6">
    <source>
        <dbReference type="EMBL" id="EMP36388.1"/>
    </source>
</evidence>